<dbReference type="Proteomes" id="UP000028826">
    <property type="component" value="Unassembled WGS sequence"/>
</dbReference>
<evidence type="ECO:0000259" key="3">
    <source>
        <dbReference type="Pfam" id="PF01370"/>
    </source>
</evidence>
<feature type="domain" description="NAD-dependent epimerase/dehydratase" evidence="3">
    <location>
        <begin position="3"/>
        <end position="247"/>
    </location>
</feature>
<dbReference type="RefSeq" id="WP_035714984.1">
    <property type="nucleotide sequence ID" value="NZ_JGYG01000027.1"/>
</dbReference>
<evidence type="ECO:0000256" key="1">
    <source>
        <dbReference type="ARBA" id="ARBA00005125"/>
    </source>
</evidence>
<dbReference type="eggNOG" id="COG0451">
    <property type="taxonomic scope" value="Bacteria"/>
</dbReference>
<name>A0A086XTJ3_9RHOB</name>
<evidence type="ECO:0000313" key="4">
    <source>
        <dbReference type="EMBL" id="KFI25343.1"/>
    </source>
</evidence>
<comment type="pathway">
    <text evidence="1">Bacterial outer membrane biogenesis; LPS O-antigen biosynthesis.</text>
</comment>
<gene>
    <name evidence="4" type="ORF">CN97_08455</name>
</gene>
<dbReference type="OrthoDB" id="367683at2"/>
<dbReference type="AlphaFoldDB" id="A0A086XTJ3"/>
<keyword evidence="5" id="KW-1185">Reference proteome</keyword>
<comment type="caution">
    <text evidence="4">The sequence shown here is derived from an EMBL/GenBank/DDBJ whole genome shotgun (WGS) entry which is preliminary data.</text>
</comment>
<dbReference type="EMBL" id="JGYG01000027">
    <property type="protein sequence ID" value="KFI25343.1"/>
    <property type="molecule type" value="Genomic_DNA"/>
</dbReference>
<comment type="similarity">
    <text evidence="2">Belongs to the NAD(P)-dependent epimerase/dehydratase family.</text>
</comment>
<dbReference type="InterPro" id="IPR036291">
    <property type="entry name" value="NAD(P)-bd_dom_sf"/>
</dbReference>
<dbReference type="SUPFAM" id="SSF51735">
    <property type="entry name" value="NAD(P)-binding Rossmann-fold domains"/>
    <property type="match status" value="1"/>
</dbReference>
<dbReference type="Pfam" id="PF01370">
    <property type="entry name" value="Epimerase"/>
    <property type="match status" value="1"/>
</dbReference>
<reference evidence="4 5" key="1">
    <citation type="submission" date="2014-03" db="EMBL/GenBank/DDBJ databases">
        <title>Genome of Haematobacter massiliensis CCUG 47968.</title>
        <authorList>
            <person name="Wang D."/>
            <person name="Wang G."/>
        </authorList>
    </citation>
    <scope>NUCLEOTIDE SEQUENCE [LARGE SCALE GENOMIC DNA]</scope>
    <source>
        <strain evidence="4 5">CCUG 47968</strain>
    </source>
</reference>
<accession>A0A086XTJ3</accession>
<sequence>MRVLITGGVGLIGSHLTRRLLDEGHEILVLDDFTFSYSADLSPRIQTDIAYRTSVLMKGARIERCSTMEKSRLRALLTGFGPDCVVHLAAIPLVTVVSRQVEAAARSLSEGMINLLEVLREASGVRRFVYASSSMVYGDFQQDPMPEEGPCNPVNVYGGLKLAGEVLARSYLKPTGMETVIVRPSAVYGPTDQHRRVVQKFCEAALQGGSVMLSAKDHTMDFTYVDDIAEGFRLAATHPAAAGETFNMTYGQARRLIDLVDVIRSFHPALALGSDTLDDHDRPTRGTLSIAKARRLLGYAPRYPLEAGIPAYLAHLAGRDWRMAAE</sequence>
<evidence type="ECO:0000256" key="2">
    <source>
        <dbReference type="ARBA" id="ARBA00007637"/>
    </source>
</evidence>
<organism evidence="4 5">
    <name type="scientific">Haematobacter massiliensis</name>
    <dbReference type="NCBI Taxonomy" id="195105"/>
    <lineage>
        <taxon>Bacteria</taxon>
        <taxon>Pseudomonadati</taxon>
        <taxon>Pseudomonadota</taxon>
        <taxon>Alphaproteobacteria</taxon>
        <taxon>Rhodobacterales</taxon>
        <taxon>Paracoccaceae</taxon>
        <taxon>Haematobacter</taxon>
    </lineage>
</organism>
<dbReference type="STRING" id="195105.CN97_08455"/>
<dbReference type="PANTHER" id="PTHR43000">
    <property type="entry name" value="DTDP-D-GLUCOSE 4,6-DEHYDRATASE-RELATED"/>
    <property type="match status" value="1"/>
</dbReference>
<protein>
    <recommendedName>
        <fullName evidence="3">NAD-dependent epimerase/dehydratase domain-containing protein</fullName>
    </recommendedName>
</protein>
<dbReference type="Gene3D" id="3.40.50.720">
    <property type="entry name" value="NAD(P)-binding Rossmann-like Domain"/>
    <property type="match status" value="1"/>
</dbReference>
<evidence type="ECO:0000313" key="5">
    <source>
        <dbReference type="Proteomes" id="UP000028826"/>
    </source>
</evidence>
<proteinExistence type="inferred from homology"/>
<dbReference type="InterPro" id="IPR001509">
    <property type="entry name" value="Epimerase_deHydtase"/>
</dbReference>